<dbReference type="InterPro" id="IPR002500">
    <property type="entry name" value="PAPS_reduct_dom"/>
</dbReference>
<dbReference type="EC" id="1.8.4.8" evidence="2"/>
<proteinExistence type="predicted"/>
<evidence type="ECO:0000313" key="2">
    <source>
        <dbReference type="EMBL" id="NIH58498.1"/>
    </source>
</evidence>
<accession>A0ABX0SJD7</accession>
<feature type="domain" description="Phosphoadenosine phosphosulphate reductase" evidence="1">
    <location>
        <begin position="55"/>
        <end position="208"/>
    </location>
</feature>
<dbReference type="Pfam" id="PF01507">
    <property type="entry name" value="PAPS_reduct"/>
    <property type="match status" value="1"/>
</dbReference>
<dbReference type="Proteomes" id="UP000749311">
    <property type="component" value="Unassembled WGS sequence"/>
</dbReference>
<evidence type="ECO:0000259" key="1">
    <source>
        <dbReference type="Pfam" id="PF01507"/>
    </source>
</evidence>
<organism evidence="2 3">
    <name type="scientific">Brooklawnia cerclae</name>
    <dbReference type="NCBI Taxonomy" id="349934"/>
    <lineage>
        <taxon>Bacteria</taxon>
        <taxon>Bacillati</taxon>
        <taxon>Actinomycetota</taxon>
        <taxon>Actinomycetes</taxon>
        <taxon>Propionibacteriales</taxon>
        <taxon>Propionibacteriaceae</taxon>
        <taxon>Brooklawnia</taxon>
    </lineage>
</organism>
<dbReference type="InterPro" id="IPR014729">
    <property type="entry name" value="Rossmann-like_a/b/a_fold"/>
</dbReference>
<comment type="caution">
    <text evidence="2">The sequence shown here is derived from an EMBL/GenBank/DDBJ whole genome shotgun (WGS) entry which is preliminary data.</text>
</comment>
<dbReference type="SUPFAM" id="SSF52402">
    <property type="entry name" value="Adenine nucleotide alpha hydrolases-like"/>
    <property type="match status" value="1"/>
</dbReference>
<keyword evidence="3" id="KW-1185">Reference proteome</keyword>
<dbReference type="Gene3D" id="3.40.50.620">
    <property type="entry name" value="HUPs"/>
    <property type="match status" value="1"/>
</dbReference>
<protein>
    <submittedName>
        <fullName evidence="2">Phosphoadenosine phosphosulfate reductase</fullName>
        <ecNumber evidence="2">1.8.4.8</ecNumber>
    </submittedName>
</protein>
<dbReference type="GO" id="GO:0004604">
    <property type="term" value="F:phosphoadenylyl-sulfate reductase (thioredoxin) activity"/>
    <property type="evidence" value="ECO:0007669"/>
    <property type="project" value="UniProtKB-EC"/>
</dbReference>
<keyword evidence="2" id="KW-0560">Oxidoreductase</keyword>
<sequence>MGLIDSPRLSPQDKRAWANLERYDTAFAKRADWPAKEARAHRVINEFAGAGVCYASTSWGKDSTCVAHLVATSGVVLPLVYVRMRIWESPECLLVRDAFLERYGHLVDYHEYFVDGGLRWWDNADIDRLQRKGSHVGSQFAEAERHHGSRHITGIRAEESRMRRIVVGQWGEAGPNACRPIARWTAIDVYAYLHRHDLPIHPAYAMSYGGKLDRRWLRVSPIGGISNAHKQRADWEAHYYPDIVRHTPDEIGGAR</sequence>
<reference evidence="2 3" key="1">
    <citation type="submission" date="2020-02" db="EMBL/GenBank/DDBJ databases">
        <title>Sequencing the genomes of 1000 actinobacteria strains.</title>
        <authorList>
            <person name="Klenk H.-P."/>
        </authorList>
    </citation>
    <scope>NUCLEOTIDE SEQUENCE [LARGE SCALE GENOMIC DNA]</scope>
    <source>
        <strain evidence="2 3">DSM 19609</strain>
    </source>
</reference>
<evidence type="ECO:0000313" key="3">
    <source>
        <dbReference type="Proteomes" id="UP000749311"/>
    </source>
</evidence>
<dbReference type="RefSeq" id="WP_167171059.1">
    <property type="nucleotide sequence ID" value="NZ_BAAAOO010000001.1"/>
</dbReference>
<gene>
    <name evidence="2" type="ORF">FB473_003193</name>
</gene>
<dbReference type="EMBL" id="JAAMOZ010000003">
    <property type="protein sequence ID" value="NIH58498.1"/>
    <property type="molecule type" value="Genomic_DNA"/>
</dbReference>
<name>A0ABX0SJD7_9ACTN</name>